<reference evidence="3 4" key="1">
    <citation type="submission" date="2024-09" db="EMBL/GenBank/DDBJ databases">
        <authorList>
            <person name="Sun Q."/>
            <person name="Mori K."/>
        </authorList>
    </citation>
    <scope>NUCLEOTIDE SEQUENCE [LARGE SCALE GENOMIC DNA]</scope>
    <source>
        <strain evidence="3 4">JCM 11683</strain>
    </source>
</reference>
<protein>
    <recommendedName>
        <fullName evidence="2">DUF8094 domain-containing protein</fullName>
    </recommendedName>
</protein>
<evidence type="ECO:0000313" key="3">
    <source>
        <dbReference type="EMBL" id="MFB9776378.1"/>
    </source>
</evidence>
<keyword evidence="1" id="KW-1133">Transmembrane helix</keyword>
<organism evidence="3 4">
    <name type="scientific">Brevibacterium otitidis</name>
    <dbReference type="NCBI Taxonomy" id="53364"/>
    <lineage>
        <taxon>Bacteria</taxon>
        <taxon>Bacillati</taxon>
        <taxon>Actinomycetota</taxon>
        <taxon>Actinomycetes</taxon>
        <taxon>Micrococcales</taxon>
        <taxon>Brevibacteriaceae</taxon>
        <taxon>Brevibacterium</taxon>
    </lineage>
</organism>
<keyword evidence="1" id="KW-0812">Transmembrane</keyword>
<dbReference type="Proteomes" id="UP001589707">
    <property type="component" value="Unassembled WGS sequence"/>
</dbReference>
<dbReference type="Pfam" id="PF26366">
    <property type="entry name" value="DUF8094"/>
    <property type="match status" value="1"/>
</dbReference>
<evidence type="ECO:0000313" key="4">
    <source>
        <dbReference type="Proteomes" id="UP001589707"/>
    </source>
</evidence>
<dbReference type="RefSeq" id="WP_376840190.1">
    <property type="nucleotide sequence ID" value="NZ_JBHMAU010000052.1"/>
</dbReference>
<accession>A0ABV5X1Q6</accession>
<feature type="transmembrane region" description="Helical" evidence="1">
    <location>
        <begin position="171"/>
        <end position="193"/>
    </location>
</feature>
<keyword evidence="1" id="KW-0472">Membrane</keyword>
<dbReference type="InterPro" id="IPR058407">
    <property type="entry name" value="DUF8094"/>
</dbReference>
<evidence type="ECO:0000256" key="1">
    <source>
        <dbReference type="SAM" id="Phobius"/>
    </source>
</evidence>
<evidence type="ECO:0000259" key="2">
    <source>
        <dbReference type="Pfam" id="PF26366"/>
    </source>
</evidence>
<sequence>MRYFFAGLLVVAGLIVGGIGILQKTVWAPDAEIISSADFDEPGSVIVVEPGVLNLYETPAKLTVEGEGEITIAQASKENVDAWVGTSTHTVITGIDGEGGLTADKVDGEEDTTPPVAGADLWNAETTAESPAQLEWDDEAGRTSFIIGTDGEAPAASKVSLAWPNDTTTSWAIPFMIIGVILIGLGILSGWYSRKRAMREAQRRQARQERRKKLAQTGAAFAVVPVIALAGCGQEEVPKAQPSDPPETAPAVVDDAQAERILGQIAETVAGADEGLDAEALKGRADGPFLAQREAAYKVKDKAEDAKLPPAVAADEIALNFTSATDQWPRVTELVTKSSEDGSLQLLVLSQADPRENYKLWAQTSILGGAEIPEVADARQGAELLGSDAEGLRLTPADTLKKYADVLGKGEDSEDAKTFTEDALRKHIAEAQKKQKDSLSEGKAKAEFAYDTEGAEVVAQRTADGGALVTGSIRGTTTISPDKQEDRVGRLTLPKTQSKITGEKTTQKKLETEFQYMVTFVVPPGEDGEITLVGFTEALTGAKLI</sequence>
<keyword evidence="4" id="KW-1185">Reference proteome</keyword>
<dbReference type="EMBL" id="JBHMAU010000052">
    <property type="protein sequence ID" value="MFB9776378.1"/>
    <property type="molecule type" value="Genomic_DNA"/>
</dbReference>
<gene>
    <name evidence="3" type="ORF">ACFFN1_08170</name>
</gene>
<comment type="caution">
    <text evidence="3">The sequence shown here is derived from an EMBL/GenBank/DDBJ whole genome shotgun (WGS) entry which is preliminary data.</text>
</comment>
<feature type="transmembrane region" description="Helical" evidence="1">
    <location>
        <begin position="214"/>
        <end position="231"/>
    </location>
</feature>
<feature type="domain" description="DUF8094" evidence="2">
    <location>
        <begin position="252"/>
        <end position="543"/>
    </location>
</feature>
<name>A0ABV5X1Q6_9MICO</name>
<proteinExistence type="predicted"/>